<dbReference type="EMBL" id="NJHN03000114">
    <property type="protein sequence ID" value="KAH9414073.1"/>
    <property type="molecule type" value="Genomic_DNA"/>
</dbReference>
<evidence type="ECO:0000313" key="3">
    <source>
        <dbReference type="Proteomes" id="UP000887458"/>
    </source>
</evidence>
<name>A0ABQ8IUT8_DERPT</name>
<protein>
    <submittedName>
        <fullName evidence="2">Uncharacterized protein</fullName>
    </submittedName>
</protein>
<reference evidence="2 3" key="1">
    <citation type="journal article" date="2018" name="J. Allergy Clin. Immunol.">
        <title>High-quality assembly of Dermatophagoides pteronyssinus genome and transcriptome reveals a wide range of novel allergens.</title>
        <authorList>
            <person name="Liu X.Y."/>
            <person name="Yang K.Y."/>
            <person name="Wang M.Q."/>
            <person name="Kwok J.S."/>
            <person name="Zeng X."/>
            <person name="Yang Z."/>
            <person name="Xiao X.J."/>
            <person name="Lau C.P."/>
            <person name="Li Y."/>
            <person name="Huang Z.M."/>
            <person name="Ba J.G."/>
            <person name="Yim A.K."/>
            <person name="Ouyang C.Y."/>
            <person name="Ngai S.M."/>
            <person name="Chan T.F."/>
            <person name="Leung E.L."/>
            <person name="Liu L."/>
            <person name="Liu Z.G."/>
            <person name="Tsui S.K."/>
        </authorList>
    </citation>
    <scope>NUCLEOTIDE SEQUENCE [LARGE SCALE GENOMIC DNA]</scope>
    <source>
        <strain evidence="2">Derp</strain>
    </source>
</reference>
<keyword evidence="3" id="KW-1185">Reference proteome</keyword>
<reference evidence="2 3" key="2">
    <citation type="journal article" date="2022" name="Mol. Biol. Evol.">
        <title>Comparative Genomics Reveals Insights into the Divergent Evolution of Astigmatic Mites and Household Pest Adaptations.</title>
        <authorList>
            <person name="Xiong Q."/>
            <person name="Wan A.T."/>
            <person name="Liu X."/>
            <person name="Fung C.S."/>
            <person name="Xiao X."/>
            <person name="Malainual N."/>
            <person name="Hou J."/>
            <person name="Wang L."/>
            <person name="Wang M."/>
            <person name="Yang K.Y."/>
            <person name="Cui Y."/>
            <person name="Leung E.L."/>
            <person name="Nong W."/>
            <person name="Shin S.K."/>
            <person name="Au S.W."/>
            <person name="Jeong K.Y."/>
            <person name="Chew F.T."/>
            <person name="Hui J.H."/>
            <person name="Leung T.F."/>
            <person name="Tungtrongchitr A."/>
            <person name="Zhong N."/>
            <person name="Liu Z."/>
            <person name="Tsui S.K."/>
        </authorList>
    </citation>
    <scope>NUCLEOTIDE SEQUENCE [LARGE SCALE GENOMIC DNA]</scope>
    <source>
        <strain evidence="2">Derp</strain>
    </source>
</reference>
<sequence length="99" mass="11711">MDVMNNVCKYHKVRHESVDNCNFLAHYIFHSVHTEGILKLKLMQSFTFLSLLIICVNYKFYFKLSVNVVFMNSEGTRQIGQSYELLFVRQVCIQVQQKI</sequence>
<gene>
    <name evidence="2" type="ORF">DERP_012552</name>
</gene>
<keyword evidence="1" id="KW-0472">Membrane</keyword>
<proteinExistence type="predicted"/>
<feature type="transmembrane region" description="Helical" evidence="1">
    <location>
        <begin position="42"/>
        <end position="61"/>
    </location>
</feature>
<organism evidence="2 3">
    <name type="scientific">Dermatophagoides pteronyssinus</name>
    <name type="common">European house dust mite</name>
    <dbReference type="NCBI Taxonomy" id="6956"/>
    <lineage>
        <taxon>Eukaryota</taxon>
        <taxon>Metazoa</taxon>
        <taxon>Ecdysozoa</taxon>
        <taxon>Arthropoda</taxon>
        <taxon>Chelicerata</taxon>
        <taxon>Arachnida</taxon>
        <taxon>Acari</taxon>
        <taxon>Acariformes</taxon>
        <taxon>Sarcoptiformes</taxon>
        <taxon>Astigmata</taxon>
        <taxon>Psoroptidia</taxon>
        <taxon>Analgoidea</taxon>
        <taxon>Pyroglyphidae</taxon>
        <taxon>Dermatophagoidinae</taxon>
        <taxon>Dermatophagoides</taxon>
    </lineage>
</organism>
<keyword evidence="1" id="KW-1133">Transmembrane helix</keyword>
<accession>A0ABQ8IUT8</accession>
<keyword evidence="1" id="KW-0812">Transmembrane</keyword>
<evidence type="ECO:0000313" key="2">
    <source>
        <dbReference type="EMBL" id="KAH9414073.1"/>
    </source>
</evidence>
<evidence type="ECO:0000256" key="1">
    <source>
        <dbReference type="SAM" id="Phobius"/>
    </source>
</evidence>
<comment type="caution">
    <text evidence="2">The sequence shown here is derived from an EMBL/GenBank/DDBJ whole genome shotgun (WGS) entry which is preliminary data.</text>
</comment>
<dbReference type="Proteomes" id="UP000887458">
    <property type="component" value="Unassembled WGS sequence"/>
</dbReference>